<evidence type="ECO:0000256" key="1">
    <source>
        <dbReference type="SAM" id="MobiDB-lite"/>
    </source>
</evidence>
<keyword evidence="3" id="KW-1185">Reference proteome</keyword>
<dbReference type="AlphaFoldDB" id="A0ABD3EPQ1"/>
<organism evidence="2 3">
    <name type="scientific">Phytophthora oleae</name>
    <dbReference type="NCBI Taxonomy" id="2107226"/>
    <lineage>
        <taxon>Eukaryota</taxon>
        <taxon>Sar</taxon>
        <taxon>Stramenopiles</taxon>
        <taxon>Oomycota</taxon>
        <taxon>Peronosporomycetes</taxon>
        <taxon>Peronosporales</taxon>
        <taxon>Peronosporaceae</taxon>
        <taxon>Phytophthora</taxon>
    </lineage>
</organism>
<gene>
    <name evidence="2" type="ORF">V7S43_018747</name>
</gene>
<evidence type="ECO:0000313" key="3">
    <source>
        <dbReference type="Proteomes" id="UP001632037"/>
    </source>
</evidence>
<dbReference type="EMBL" id="JBIMZQ010000083">
    <property type="protein sequence ID" value="KAL3656373.1"/>
    <property type="molecule type" value="Genomic_DNA"/>
</dbReference>
<name>A0ABD3EPQ1_9STRA</name>
<evidence type="ECO:0000313" key="2">
    <source>
        <dbReference type="EMBL" id="KAL3656373.1"/>
    </source>
</evidence>
<dbReference type="Proteomes" id="UP001632037">
    <property type="component" value="Unassembled WGS sequence"/>
</dbReference>
<comment type="caution">
    <text evidence="2">The sequence shown here is derived from an EMBL/GenBank/DDBJ whole genome shotgun (WGS) entry which is preliminary data.</text>
</comment>
<accession>A0ABD3EPQ1</accession>
<proteinExistence type="predicted"/>
<sequence length="143" mass="15479">MAPNATQVLEIFIEREHFPENVSILTYMEEEEVQDYFDTEWDEQDAAAIAVAASCSRRSSVEAICSSCTVGDASSVLGVCTTPTTPARKTTPRRKSNPLLMSVVGEPRTSPKAASMSPLYRPSELGIGLISIIGDPRGVQSTR</sequence>
<reference evidence="2 3" key="1">
    <citation type="submission" date="2024-09" db="EMBL/GenBank/DDBJ databases">
        <title>Genome sequencing and assembly of Phytophthora oleae, isolate VK10A, causative agent of rot of olive drupes.</title>
        <authorList>
            <person name="Conti Taguali S."/>
            <person name="Riolo M."/>
            <person name="La Spada F."/>
            <person name="Cacciola S.O."/>
            <person name="Dionisio G."/>
        </authorList>
    </citation>
    <scope>NUCLEOTIDE SEQUENCE [LARGE SCALE GENOMIC DNA]</scope>
    <source>
        <strain evidence="2 3">VK10A</strain>
    </source>
</reference>
<protein>
    <submittedName>
        <fullName evidence="2">Uncharacterized protein</fullName>
    </submittedName>
</protein>
<feature type="region of interest" description="Disordered" evidence="1">
    <location>
        <begin position="83"/>
        <end position="117"/>
    </location>
</feature>